<evidence type="ECO:0000313" key="2">
    <source>
        <dbReference type="EMBL" id="JAH79465.1"/>
    </source>
</evidence>
<accession>A0A0E9VQ20</accession>
<proteinExistence type="predicted"/>
<keyword evidence="1" id="KW-0812">Transmembrane</keyword>
<feature type="transmembrane region" description="Helical" evidence="1">
    <location>
        <begin position="9"/>
        <end position="30"/>
    </location>
</feature>
<reference evidence="2" key="2">
    <citation type="journal article" date="2015" name="Fish Shellfish Immunol.">
        <title>Early steps in the European eel (Anguilla anguilla)-Vibrio vulnificus interaction in the gills: Role of the RtxA13 toxin.</title>
        <authorList>
            <person name="Callol A."/>
            <person name="Pajuelo D."/>
            <person name="Ebbesson L."/>
            <person name="Teles M."/>
            <person name="MacKenzie S."/>
            <person name="Amaro C."/>
        </authorList>
    </citation>
    <scope>NUCLEOTIDE SEQUENCE</scope>
</reference>
<keyword evidence="1" id="KW-1133">Transmembrane helix</keyword>
<protein>
    <submittedName>
        <fullName evidence="2">Uncharacterized protein</fullName>
    </submittedName>
</protein>
<name>A0A0E9VQ20_ANGAN</name>
<dbReference type="PROSITE" id="PS51257">
    <property type="entry name" value="PROKAR_LIPOPROTEIN"/>
    <property type="match status" value="1"/>
</dbReference>
<organism evidence="2">
    <name type="scientific">Anguilla anguilla</name>
    <name type="common">European freshwater eel</name>
    <name type="synonym">Muraena anguilla</name>
    <dbReference type="NCBI Taxonomy" id="7936"/>
    <lineage>
        <taxon>Eukaryota</taxon>
        <taxon>Metazoa</taxon>
        <taxon>Chordata</taxon>
        <taxon>Craniata</taxon>
        <taxon>Vertebrata</taxon>
        <taxon>Euteleostomi</taxon>
        <taxon>Actinopterygii</taxon>
        <taxon>Neopterygii</taxon>
        <taxon>Teleostei</taxon>
        <taxon>Anguilliformes</taxon>
        <taxon>Anguillidae</taxon>
        <taxon>Anguilla</taxon>
    </lineage>
</organism>
<dbReference type="AlphaFoldDB" id="A0A0E9VQ20"/>
<reference evidence="2" key="1">
    <citation type="submission" date="2014-11" db="EMBL/GenBank/DDBJ databases">
        <authorList>
            <person name="Amaro Gonzalez C."/>
        </authorList>
    </citation>
    <scope>NUCLEOTIDE SEQUENCE</scope>
</reference>
<dbReference type="EMBL" id="GBXM01029112">
    <property type="protein sequence ID" value="JAH79465.1"/>
    <property type="molecule type" value="Transcribed_RNA"/>
</dbReference>
<keyword evidence="1" id="KW-0472">Membrane</keyword>
<evidence type="ECO:0000256" key="1">
    <source>
        <dbReference type="SAM" id="Phobius"/>
    </source>
</evidence>
<sequence length="55" mass="6113">MKRYFTTKFIMSSLTTFGVIAMFSCLIKHYRGPGAVVMARGSTKSRGANELCFSL</sequence>